<dbReference type="GO" id="GO:0004152">
    <property type="term" value="F:dihydroorotate dehydrogenase activity"/>
    <property type="evidence" value="ECO:0007669"/>
    <property type="project" value="InterPro"/>
</dbReference>
<keyword evidence="4" id="KW-0288">FMN</keyword>
<dbReference type="Proteomes" id="UP000176787">
    <property type="component" value="Unassembled WGS sequence"/>
</dbReference>
<evidence type="ECO:0000313" key="8">
    <source>
        <dbReference type="EMBL" id="OGZ31370.1"/>
    </source>
</evidence>
<dbReference type="SUPFAM" id="SSF51395">
    <property type="entry name" value="FMN-linked oxidoreductases"/>
    <property type="match status" value="1"/>
</dbReference>
<dbReference type="PIRSF" id="PIRSF000164">
    <property type="entry name" value="DHO_oxidase"/>
    <property type="match status" value="1"/>
</dbReference>
<comment type="pathway">
    <text evidence="2">Pyrimidine metabolism; UMP biosynthesis via de novo pathway.</text>
</comment>
<dbReference type="InterPro" id="IPR012135">
    <property type="entry name" value="Dihydroorotate_DH_1_2"/>
</dbReference>
<dbReference type="AlphaFoldDB" id="A0A1G2F151"/>
<evidence type="ECO:0000256" key="3">
    <source>
        <dbReference type="ARBA" id="ARBA00022630"/>
    </source>
</evidence>
<evidence type="ECO:0000313" key="9">
    <source>
        <dbReference type="Proteomes" id="UP000176787"/>
    </source>
</evidence>
<evidence type="ECO:0000256" key="2">
    <source>
        <dbReference type="ARBA" id="ARBA00004725"/>
    </source>
</evidence>
<dbReference type="STRING" id="1801726.A3H02_03235"/>
<protein>
    <recommendedName>
        <fullName evidence="7">Dihydroorotate dehydrogenase catalytic domain-containing protein</fullName>
    </recommendedName>
</protein>
<name>A0A1G2F151_9BACT</name>
<dbReference type="InterPro" id="IPR013785">
    <property type="entry name" value="Aldolase_TIM"/>
</dbReference>
<dbReference type="UniPathway" id="UPA00070"/>
<dbReference type="InterPro" id="IPR050074">
    <property type="entry name" value="DHO_dehydrogenase"/>
</dbReference>
<reference evidence="8 9" key="1">
    <citation type="journal article" date="2016" name="Nat. Commun.">
        <title>Thousands of microbial genomes shed light on interconnected biogeochemical processes in an aquifer system.</title>
        <authorList>
            <person name="Anantharaman K."/>
            <person name="Brown C.T."/>
            <person name="Hug L.A."/>
            <person name="Sharon I."/>
            <person name="Castelle C.J."/>
            <person name="Probst A.J."/>
            <person name="Thomas B.C."/>
            <person name="Singh A."/>
            <person name="Wilkins M.J."/>
            <person name="Karaoz U."/>
            <person name="Brodie E.L."/>
            <person name="Williams K.H."/>
            <person name="Hubbard S.S."/>
            <person name="Banfield J.F."/>
        </authorList>
    </citation>
    <scope>NUCLEOTIDE SEQUENCE [LARGE SCALE GENOMIC DNA]</scope>
</reference>
<evidence type="ECO:0000256" key="1">
    <source>
        <dbReference type="ARBA" id="ARBA00001917"/>
    </source>
</evidence>
<evidence type="ECO:0000256" key="5">
    <source>
        <dbReference type="ARBA" id="ARBA00022975"/>
    </source>
</evidence>
<organism evidence="8 9">
    <name type="scientific">Candidatus Niyogibacteria bacterium RIFCSPLOWO2_12_FULL_41_13</name>
    <dbReference type="NCBI Taxonomy" id="1801726"/>
    <lineage>
        <taxon>Bacteria</taxon>
        <taxon>Candidatus Niyogiibacteriota</taxon>
    </lineage>
</organism>
<sequence length="314" mass="34130">MKLRGIDFGNVFGASGVQGFFGEGWFHKIWKPFGLDFTGMTFVAKTATLLPRKGNMSLTRHYTPRNPFSGCVKIKPLRGVMLNSIGLSNPGLGALLGTGRWQKRTKPFLLSIMSLADTSKKRLEELRLMVETIGFAKDSFSAPFGLQINLSCPNTGHDPHELIGESAKVLEIATSLGVPVMPKYSIASAPIQAIRELNNHSGCDAICVSNTLPFGWQGVDWRSAWGNETSPLAKLGGGGLSGKTLRPLVCEWIARLRDAEFTKPINGGGGILCPEDVKHYHNAGASSVFLGSVAVLRPWRVKAIINQANNLNWR</sequence>
<comment type="caution">
    <text evidence="8">The sequence shown here is derived from an EMBL/GenBank/DDBJ whole genome shotgun (WGS) entry which is preliminary data.</text>
</comment>
<dbReference type="Gene3D" id="3.20.20.70">
    <property type="entry name" value="Aldolase class I"/>
    <property type="match status" value="1"/>
</dbReference>
<keyword evidence="3" id="KW-0285">Flavoprotein</keyword>
<dbReference type="Pfam" id="PF01180">
    <property type="entry name" value="DHO_dh"/>
    <property type="match status" value="1"/>
</dbReference>
<dbReference type="GO" id="GO:0006207">
    <property type="term" value="P:'de novo' pyrimidine nucleobase biosynthetic process"/>
    <property type="evidence" value="ECO:0007669"/>
    <property type="project" value="TreeGrafter"/>
</dbReference>
<keyword evidence="5" id="KW-0665">Pyrimidine biosynthesis</keyword>
<gene>
    <name evidence="8" type="ORF">A3H02_03235</name>
</gene>
<evidence type="ECO:0000256" key="6">
    <source>
        <dbReference type="ARBA" id="ARBA00023002"/>
    </source>
</evidence>
<dbReference type="InterPro" id="IPR005720">
    <property type="entry name" value="Dihydroorotate_DH_cat"/>
</dbReference>
<dbReference type="GO" id="GO:0044205">
    <property type="term" value="P:'de novo' UMP biosynthetic process"/>
    <property type="evidence" value="ECO:0007669"/>
    <property type="project" value="UniProtKB-UniPathway"/>
</dbReference>
<comment type="cofactor">
    <cofactor evidence="1">
        <name>FMN</name>
        <dbReference type="ChEBI" id="CHEBI:58210"/>
    </cofactor>
</comment>
<proteinExistence type="predicted"/>
<keyword evidence="6" id="KW-0560">Oxidoreductase</keyword>
<dbReference type="PANTHER" id="PTHR48109">
    <property type="entry name" value="DIHYDROOROTATE DEHYDROGENASE (QUINONE), MITOCHONDRIAL-RELATED"/>
    <property type="match status" value="1"/>
</dbReference>
<accession>A0A1G2F151</accession>
<evidence type="ECO:0000256" key="4">
    <source>
        <dbReference type="ARBA" id="ARBA00022643"/>
    </source>
</evidence>
<dbReference type="GO" id="GO:0005737">
    <property type="term" value="C:cytoplasm"/>
    <property type="evidence" value="ECO:0007669"/>
    <property type="project" value="InterPro"/>
</dbReference>
<dbReference type="EMBL" id="MHMS01000026">
    <property type="protein sequence ID" value="OGZ31370.1"/>
    <property type="molecule type" value="Genomic_DNA"/>
</dbReference>
<dbReference type="PANTHER" id="PTHR48109:SF1">
    <property type="entry name" value="DIHYDROOROTATE DEHYDROGENASE (FUMARATE)"/>
    <property type="match status" value="1"/>
</dbReference>
<feature type="domain" description="Dihydroorotate dehydrogenase catalytic" evidence="7">
    <location>
        <begin position="2"/>
        <end position="307"/>
    </location>
</feature>
<evidence type="ECO:0000259" key="7">
    <source>
        <dbReference type="Pfam" id="PF01180"/>
    </source>
</evidence>